<dbReference type="InterPro" id="IPR052019">
    <property type="entry name" value="F420H2_bilvrd_red/Heme_oxyg"/>
</dbReference>
<dbReference type="PANTHER" id="PTHR35176">
    <property type="entry name" value="HEME OXYGENASE HI_0854-RELATED"/>
    <property type="match status" value="1"/>
</dbReference>
<gene>
    <name evidence="3" type="ORF">GCM10007368_15280</name>
</gene>
<comment type="caution">
    <text evidence="3">The sequence shown here is derived from an EMBL/GenBank/DDBJ whole genome shotgun (WGS) entry which is preliminary data.</text>
</comment>
<evidence type="ECO:0000259" key="2">
    <source>
        <dbReference type="Pfam" id="PF01243"/>
    </source>
</evidence>
<dbReference type="Pfam" id="PF01243">
    <property type="entry name" value="PNPOx_N"/>
    <property type="match status" value="1"/>
</dbReference>
<accession>A0ABQ2B3Z8</accession>
<dbReference type="RefSeq" id="WP_188523058.1">
    <property type="nucleotide sequence ID" value="NZ_BMDG01000004.1"/>
</dbReference>
<keyword evidence="4" id="KW-1185">Reference proteome</keyword>
<proteinExistence type="predicted"/>
<dbReference type="InterPro" id="IPR012349">
    <property type="entry name" value="Split_barrel_FMN-bd"/>
</dbReference>
<evidence type="ECO:0000313" key="4">
    <source>
        <dbReference type="Proteomes" id="UP000632535"/>
    </source>
</evidence>
<protein>
    <recommendedName>
        <fullName evidence="2">Pyridoxamine 5'-phosphate oxidase N-terminal domain-containing protein</fullName>
    </recommendedName>
</protein>
<keyword evidence="1" id="KW-0560">Oxidoreductase</keyword>
<evidence type="ECO:0000256" key="1">
    <source>
        <dbReference type="ARBA" id="ARBA00023002"/>
    </source>
</evidence>
<dbReference type="EMBL" id="BMDG01000004">
    <property type="protein sequence ID" value="GGI07260.1"/>
    <property type="molecule type" value="Genomic_DNA"/>
</dbReference>
<feature type="domain" description="Pyridoxamine 5'-phosphate oxidase N-terminal" evidence="2">
    <location>
        <begin position="21"/>
        <end position="136"/>
    </location>
</feature>
<name>A0ABQ2B3Z8_9MICO</name>
<sequence>MTGPGGDTGEDTDRLGRGVLVAFVREHGDGVLSTVGPDGGPQAAYLALAVTDDGVLVLDARASSRKVANLVGESRVAVVVGGRDGRTLQCEGVADVPEGAERERCAAAYRSAFPQFAGSLRDPGVVVVRVRLSWARFGDYRSAPPLVREAAGAELS</sequence>
<evidence type="ECO:0000313" key="3">
    <source>
        <dbReference type="EMBL" id="GGI07260.1"/>
    </source>
</evidence>
<organism evidence="3 4">
    <name type="scientific">Isoptericola cucumis</name>
    <dbReference type="NCBI Taxonomy" id="1776856"/>
    <lineage>
        <taxon>Bacteria</taxon>
        <taxon>Bacillati</taxon>
        <taxon>Actinomycetota</taxon>
        <taxon>Actinomycetes</taxon>
        <taxon>Micrococcales</taxon>
        <taxon>Promicromonosporaceae</taxon>
        <taxon>Isoptericola</taxon>
    </lineage>
</organism>
<reference evidence="4" key="1">
    <citation type="journal article" date="2019" name="Int. J. Syst. Evol. Microbiol.">
        <title>The Global Catalogue of Microorganisms (GCM) 10K type strain sequencing project: providing services to taxonomists for standard genome sequencing and annotation.</title>
        <authorList>
            <consortium name="The Broad Institute Genomics Platform"/>
            <consortium name="The Broad Institute Genome Sequencing Center for Infectious Disease"/>
            <person name="Wu L."/>
            <person name="Ma J."/>
        </authorList>
    </citation>
    <scope>NUCLEOTIDE SEQUENCE [LARGE SCALE GENOMIC DNA]</scope>
    <source>
        <strain evidence="4">CCM 8653</strain>
    </source>
</reference>
<dbReference type="InterPro" id="IPR011576">
    <property type="entry name" value="Pyridox_Oxase_N"/>
</dbReference>
<dbReference type="Gene3D" id="2.30.110.10">
    <property type="entry name" value="Electron Transport, Fmn-binding Protein, Chain A"/>
    <property type="match status" value="1"/>
</dbReference>
<dbReference type="Proteomes" id="UP000632535">
    <property type="component" value="Unassembled WGS sequence"/>
</dbReference>
<dbReference type="SUPFAM" id="SSF50475">
    <property type="entry name" value="FMN-binding split barrel"/>
    <property type="match status" value="1"/>
</dbReference>
<dbReference type="PANTHER" id="PTHR35176:SF6">
    <property type="entry name" value="HEME OXYGENASE HI_0854-RELATED"/>
    <property type="match status" value="1"/>
</dbReference>